<feature type="region of interest" description="Disordered" evidence="18">
    <location>
        <begin position="779"/>
        <end position="848"/>
    </location>
</feature>
<sequence>MSGGVNIKNRSQAQPGSGLVSGIPLPRSMIPLSRLDPKHQGGGGLHNSTAQFQLSAKTHPSSSSSTFSNELQRGAALKSHLLQQRGGICSPCPPSRASYAPERGTSSRSAYSSPQVPKRQAPPPRSKDTLDLRSSSALSQKALRELHVRRNANRNWASGEVCPRSLDDNGDAQDALCKLSAGNVHSGQSRGRFSHTKAGNGNLITSVLTTTHTCQERREPGKLSSQGMGMTERDMSTNKPRESHQSQGGGDGSQTVSVPRRGIEPAQVNMATVAPFTFRLQAQDGDTSSLEDLSDCSSDSMEVCCDDLGGMLRSSVKGGREGDLKMERAESTKTYGQAEGKAVGVAAKRGKSGMPQSAQRGELRVYRAGSSEGRLPVSSNLRKQRSLTNLAVLTDAEKKMHLYEPKWCDDMAKPGAGHLKTGKPKLAGGGGSGGGGGAPLSRNLSKSEHSLFQGKPKPFSPLVAPSGLVRPGQSRIPRGPYAEVKPLSKAPEDGKSDDEILSSKAKAVNKKQVAGASGEAGAKGQGDGSQSFLKVDPELVVTVLGDLEQLLFSQMLDPESQRKRTVQNVLDLRQNLEDTMSSLRGAQLSHGSNVCYDSDETNARSMSSLSNRSSPLSWRHGQSSPRLQAGDAPSSTGSGVYHGGKAGSQYTAHTMPARVSSRLSHSSRIELIEGLDVDDADLKSGYLSDSDLLGKSMPEDDDDNLANGWDESSSISSGLSDGSVDNLSSEEFNASSSLNSLPTTPLGSRRNSSVMLRTDAEKRSLVESGLSWYSEDAKAARKMDGSSYETGSLKTETPSKWRKSSRPMEGASEDVGVKGELRKPQSLGQPGNFKKGRNPPVGVTSPITHTSQSVLKVAGEMGSFAVDKNKMSVKAAGLQRSRSDAGREHLPEHREHRKPPSGLVKPSAGASFGYKRSPTTGTATVMTAGGSTISSGSATVGKIPKSSGIPVKPMGVGGGGKGGRKNSFDATGSEEGGFLGPNARNSLQYRSLPRPAKSSTLSLIGRPGSARPASSSIDPGLLSLKPVSMACPGPKRKEPGSGSTKGASRGGSTGPVNQTDREKEKERAKAKAVASDMDSLCGSLKMEDCLGDSTGEASTKLQGLRRASSSKYPELSSPTSQRMLSCKSLGRPPSLAHLDKVNSNSLDSCVTIQDLPPKVPPYSKLQDLAGSGSRSPAPRGLTPSPAPILHLDSPSCYPSQTLSLGGSPLLYPKLSGLHRSMESLPLTMSVPPSGGYIRAESRDRDRDREEVRGTGTWVAGSRTSLNLPDSRYSSGPSEGQSEGKERRHSHTAVSLTESESPPQLPSPTHMPHLSSGKAHLTNVVSPIPSGACVPRITRSNSIPTNDAAFDLYGSSPLGSSMSLADRPKSMMRSGSFRDREPVDDFHGSVLSLASNASSNYSSQIRKLRRELENSQEKVANLTTQLSANVCRTGFSPFQPLSHTPWSSFNKAFSKKGSKLSASYADIEEIATPDSSAPSSPKIPIHHSDSCFASLRNIFQMGTKWHVYECHVPLSLLFISITQLCEGGEEPPEDEKVVTTLRSALWEKERKLTDIRLEALSSAHQLEQLQEAMNNMQVLENLKAENDQLKTGGPSTSTSQSSGLASLGTASPRQSVAMSLTKTFSMSLGEDLFGSAGLYNKYDGEPFNLSTAPVLVQQEVKQQDFFIGTVRVNGRMDWPMLDSAVGQAFKVYIAKVDPTSSLGLTTDSVYSYSMNHIRRVLGGELPESQPSRCVSKGPSGITVTLKGLKEKCVDSLVFETLIPKPMTQHYISLLLKHRRLIMSGPSGTGKTYLTSRLAEYLVDRSGRDLNDGIVVTFNMHRQSCKDLQLCLSNLANQIDRETSTAEIPLVVILDDIHDATSISELVNGALTCKYHKCPYIIGTTNQPVKMTPNHGLHLSFRMVTFSNNVEPANGFLVRYLHRKLMEAEDERSLANEDLLRVLDWVPKLWYHLHTFLEKHSTSDFLIGPCFFLSCPVTVEEFRSWFIDLWNLSIIPYLQEGAKDGIKVHGQKAVWEDPVEWVRGTLPWPSAQQDQAKLFHLPPPSMTSGGPGQPSEASARPLNKETPPSSMDTLDPLMAMLLKLQEAANCIESPDRETMDPSLPTF</sequence>
<dbReference type="Pfam" id="PF23092">
    <property type="entry name" value="Ubiquitin_6"/>
    <property type="match status" value="1"/>
</dbReference>
<dbReference type="Pfam" id="PF25408">
    <property type="entry name" value="AAA_lid_NAV1"/>
    <property type="match status" value="1"/>
</dbReference>
<dbReference type="InterPro" id="IPR057126">
    <property type="entry name" value="NAV1-like_ubiquitin-like"/>
</dbReference>
<feature type="region of interest" description="Disordered" evidence="18">
    <location>
        <begin position="604"/>
        <end position="648"/>
    </location>
</feature>
<evidence type="ECO:0000256" key="5">
    <source>
        <dbReference type="ARBA" id="ARBA00022490"/>
    </source>
</evidence>
<evidence type="ECO:0000256" key="6">
    <source>
        <dbReference type="ARBA" id="ARBA00022553"/>
    </source>
</evidence>
<feature type="region of interest" description="Disordered" evidence="18">
    <location>
        <begin position="346"/>
        <end position="376"/>
    </location>
</feature>
<evidence type="ECO:0000313" key="20">
    <source>
        <dbReference type="Ensembl" id="ENSOTSP00005089082.2"/>
    </source>
</evidence>
<dbReference type="GeneTree" id="ENSGT00940000156637"/>
<feature type="compositionally biased region" description="Polar residues" evidence="18">
    <location>
        <begin position="1291"/>
        <end position="1301"/>
    </location>
</feature>
<feature type="compositionally biased region" description="Polar residues" evidence="18">
    <location>
        <begin position="104"/>
        <end position="115"/>
    </location>
</feature>
<keyword evidence="6" id="KW-0597">Phosphoprotein</keyword>
<evidence type="ECO:0000256" key="12">
    <source>
        <dbReference type="ARBA" id="ARBA00023212"/>
    </source>
</evidence>
<evidence type="ECO:0000313" key="21">
    <source>
        <dbReference type="Proteomes" id="UP000694402"/>
    </source>
</evidence>
<keyword evidence="3" id="KW-0217">Developmental protein</keyword>
<keyword evidence="4" id="KW-0488">Methylation</keyword>
<name>A0A8C8J6L9_ONCTS</name>
<comment type="subcellular location">
    <subcellularLocation>
        <location evidence="1">Cytoplasm</location>
        <location evidence="1">Cytoskeleton</location>
    </subcellularLocation>
</comment>
<dbReference type="InterPro" id="IPR027417">
    <property type="entry name" value="P-loop_NTPase"/>
</dbReference>
<dbReference type="InterPro" id="IPR003593">
    <property type="entry name" value="AAA+_ATPase"/>
</dbReference>
<evidence type="ECO:0000256" key="17">
    <source>
        <dbReference type="SAM" id="Coils"/>
    </source>
</evidence>
<dbReference type="FunFam" id="3.40.50.300:FF:000409">
    <property type="entry name" value="Neuron navigator 1"/>
    <property type="match status" value="1"/>
</dbReference>
<keyword evidence="7" id="KW-0493">Microtubule</keyword>
<feature type="domain" description="AAA+ ATPase" evidence="19">
    <location>
        <begin position="1775"/>
        <end position="1914"/>
    </location>
</feature>
<evidence type="ECO:0000259" key="19">
    <source>
        <dbReference type="SMART" id="SM00382"/>
    </source>
</evidence>
<feature type="region of interest" description="Disordered" evidence="18">
    <location>
        <begin position="414"/>
        <end position="530"/>
    </location>
</feature>
<comment type="similarity">
    <text evidence="2">Belongs to the Nav/unc-53 family.</text>
</comment>
<evidence type="ECO:0000256" key="3">
    <source>
        <dbReference type="ARBA" id="ARBA00022473"/>
    </source>
</evidence>
<evidence type="ECO:0000256" key="13">
    <source>
        <dbReference type="ARBA" id="ARBA00059345"/>
    </source>
</evidence>
<evidence type="ECO:0000256" key="2">
    <source>
        <dbReference type="ARBA" id="ARBA00006255"/>
    </source>
</evidence>
<feature type="compositionally biased region" description="Low complexity" evidence="18">
    <location>
        <begin position="604"/>
        <end position="617"/>
    </location>
</feature>
<feature type="region of interest" description="Disordered" evidence="18">
    <location>
        <begin position="87"/>
        <end position="134"/>
    </location>
</feature>
<evidence type="ECO:0000256" key="11">
    <source>
        <dbReference type="ARBA" id="ARBA00023054"/>
    </source>
</evidence>
<reference evidence="20" key="2">
    <citation type="submission" date="2025-09" db="UniProtKB">
        <authorList>
            <consortium name="Ensembl"/>
        </authorList>
    </citation>
    <scope>IDENTIFICATION</scope>
</reference>
<feature type="compositionally biased region" description="Low complexity" evidence="18">
    <location>
        <begin position="735"/>
        <end position="748"/>
    </location>
</feature>
<keyword evidence="5" id="KW-0963">Cytoplasm</keyword>
<keyword evidence="12" id="KW-0206">Cytoskeleton</keyword>
<dbReference type="PANTHER" id="PTHR12784:SF3">
    <property type="entry name" value="NEURON NAVIGATOR 1"/>
    <property type="match status" value="1"/>
</dbReference>
<feature type="compositionally biased region" description="Basic and acidic residues" evidence="18">
    <location>
        <begin position="1059"/>
        <end position="1069"/>
    </location>
</feature>
<keyword evidence="8" id="KW-0221">Differentiation</keyword>
<evidence type="ECO:0000256" key="18">
    <source>
        <dbReference type="SAM" id="MobiDB-lite"/>
    </source>
</evidence>
<organism evidence="20 21">
    <name type="scientific">Oncorhynchus tshawytscha</name>
    <name type="common">Chinook salmon</name>
    <name type="synonym">Salmo tshawytscha</name>
    <dbReference type="NCBI Taxonomy" id="74940"/>
    <lineage>
        <taxon>Eukaryota</taxon>
        <taxon>Metazoa</taxon>
        <taxon>Chordata</taxon>
        <taxon>Craniata</taxon>
        <taxon>Vertebrata</taxon>
        <taxon>Euteleostomi</taxon>
        <taxon>Actinopterygii</taxon>
        <taxon>Neopterygii</taxon>
        <taxon>Teleostei</taxon>
        <taxon>Protacanthopterygii</taxon>
        <taxon>Salmoniformes</taxon>
        <taxon>Salmonidae</taxon>
        <taxon>Salmoninae</taxon>
        <taxon>Oncorhynchus</taxon>
    </lineage>
</organism>
<feature type="region of interest" description="Disordered" evidence="18">
    <location>
        <begin position="1586"/>
        <end position="1609"/>
    </location>
</feature>
<feature type="compositionally biased region" description="Polar residues" evidence="18">
    <location>
        <begin position="787"/>
        <end position="798"/>
    </location>
</feature>
<evidence type="ECO:0000256" key="4">
    <source>
        <dbReference type="ARBA" id="ARBA00022481"/>
    </source>
</evidence>
<dbReference type="GO" id="GO:0001578">
    <property type="term" value="P:microtubule bundle formation"/>
    <property type="evidence" value="ECO:0007669"/>
    <property type="project" value="TreeGrafter"/>
</dbReference>
<feature type="coiled-coil region" evidence="17">
    <location>
        <begin position="1397"/>
        <end position="1424"/>
    </location>
</feature>
<evidence type="ECO:0000256" key="14">
    <source>
        <dbReference type="ARBA" id="ARBA00064590"/>
    </source>
</evidence>
<keyword evidence="10" id="KW-0007">Acetylation</keyword>
<feature type="compositionally biased region" description="Polar residues" evidence="18">
    <location>
        <begin position="1261"/>
        <end position="1280"/>
    </location>
</feature>
<keyword evidence="9" id="KW-0524">Neurogenesis</keyword>
<feature type="compositionally biased region" description="Polar residues" evidence="18">
    <location>
        <begin position="46"/>
        <end position="70"/>
    </location>
</feature>
<evidence type="ECO:0000256" key="8">
    <source>
        <dbReference type="ARBA" id="ARBA00022782"/>
    </source>
</evidence>
<evidence type="ECO:0000256" key="10">
    <source>
        <dbReference type="ARBA" id="ARBA00022990"/>
    </source>
</evidence>
<feature type="compositionally biased region" description="Basic and acidic residues" evidence="18">
    <location>
        <begin position="231"/>
        <end position="244"/>
    </location>
</feature>
<feature type="region of interest" description="Disordered" evidence="18">
    <location>
        <begin position="1224"/>
        <end position="1316"/>
    </location>
</feature>
<dbReference type="GO" id="GO:0005874">
    <property type="term" value="C:microtubule"/>
    <property type="evidence" value="ECO:0007669"/>
    <property type="project" value="UniProtKB-KW"/>
</dbReference>
<evidence type="ECO:0000256" key="16">
    <source>
        <dbReference type="ARBA" id="ARBA00080430"/>
    </source>
</evidence>
<evidence type="ECO:0000256" key="7">
    <source>
        <dbReference type="ARBA" id="ARBA00022701"/>
    </source>
</evidence>
<feature type="region of interest" description="Disordered" evidence="18">
    <location>
        <begin position="211"/>
        <end position="258"/>
    </location>
</feature>
<dbReference type="GO" id="GO:0043194">
    <property type="term" value="C:axon initial segment"/>
    <property type="evidence" value="ECO:0007669"/>
    <property type="project" value="TreeGrafter"/>
</dbReference>
<evidence type="ECO:0000256" key="9">
    <source>
        <dbReference type="ARBA" id="ARBA00022902"/>
    </source>
</evidence>
<dbReference type="PANTHER" id="PTHR12784">
    <property type="entry name" value="STEERIN"/>
    <property type="match status" value="1"/>
</dbReference>
<feature type="compositionally biased region" description="Low complexity" evidence="18">
    <location>
        <begin position="1590"/>
        <end position="1609"/>
    </location>
</feature>
<keyword evidence="11 17" id="KW-0175">Coiled coil</keyword>
<reference evidence="20" key="1">
    <citation type="submission" date="2025-08" db="UniProtKB">
        <authorList>
            <consortium name="Ensembl"/>
        </authorList>
    </citation>
    <scope>IDENTIFICATION</scope>
</reference>
<feature type="region of interest" description="Disordered" evidence="18">
    <location>
        <begin position="1155"/>
        <end position="1197"/>
    </location>
</feature>
<protein>
    <recommendedName>
        <fullName evidence="15">Neuron navigator 1</fullName>
    </recommendedName>
    <alternativeName>
        <fullName evidence="16">Pore membrane and/or filament-interacting-like protein 3</fullName>
    </alternativeName>
</protein>
<dbReference type="SUPFAM" id="SSF52540">
    <property type="entry name" value="P-loop containing nucleoside triphosphate hydrolases"/>
    <property type="match status" value="1"/>
</dbReference>
<evidence type="ECO:0000256" key="1">
    <source>
        <dbReference type="ARBA" id="ARBA00004245"/>
    </source>
</evidence>
<dbReference type="Proteomes" id="UP000694402">
    <property type="component" value="Unassembled WGS sequence"/>
</dbReference>
<feature type="compositionally biased region" description="Basic and acidic residues" evidence="18">
    <location>
        <begin position="1239"/>
        <end position="1252"/>
    </location>
</feature>
<dbReference type="GO" id="GO:0001764">
    <property type="term" value="P:neuron migration"/>
    <property type="evidence" value="ECO:0007669"/>
    <property type="project" value="TreeGrafter"/>
</dbReference>
<dbReference type="InterPro" id="IPR057568">
    <property type="entry name" value="CortBP2_NAV1-like_AAA_lid"/>
</dbReference>
<feature type="region of interest" description="Disordered" evidence="18">
    <location>
        <begin position="1"/>
        <end position="70"/>
    </location>
</feature>
<feature type="compositionally biased region" description="Gly residues" evidence="18">
    <location>
        <begin position="427"/>
        <end position="438"/>
    </location>
</feature>
<proteinExistence type="inferred from homology"/>
<dbReference type="SMART" id="SM00382">
    <property type="entry name" value="AAA"/>
    <property type="match status" value="1"/>
</dbReference>
<feature type="region of interest" description="Disordered" evidence="18">
    <location>
        <begin position="874"/>
        <end position="1139"/>
    </location>
</feature>
<comment type="function">
    <text evidence="13">May be involved in neuronal migration.</text>
</comment>
<comment type="subunit">
    <text evidence="14">Interacts with tubulin.</text>
</comment>
<gene>
    <name evidence="20" type="primary">nav1b</name>
</gene>
<dbReference type="Gene3D" id="3.40.50.300">
    <property type="entry name" value="P-loop containing nucleotide triphosphate hydrolases"/>
    <property type="match status" value="1"/>
</dbReference>
<keyword evidence="21" id="KW-1185">Reference proteome</keyword>
<feature type="region of interest" description="Disordered" evidence="18">
    <location>
        <begin position="2037"/>
        <end position="2069"/>
    </location>
</feature>
<feature type="region of interest" description="Disordered" evidence="18">
    <location>
        <begin position="690"/>
        <end position="755"/>
    </location>
</feature>
<evidence type="ECO:0000256" key="15">
    <source>
        <dbReference type="ARBA" id="ARBA00067341"/>
    </source>
</evidence>
<dbReference type="Ensembl" id="ENSOTST00005096718.2">
    <property type="protein sequence ID" value="ENSOTSP00005089082.2"/>
    <property type="gene ID" value="ENSOTSG00005041561.2"/>
</dbReference>
<feature type="compositionally biased region" description="Low complexity" evidence="18">
    <location>
        <begin position="708"/>
        <end position="725"/>
    </location>
</feature>
<accession>A0A8C8J6L9</accession>
<dbReference type="InterPro" id="IPR039041">
    <property type="entry name" value="Nav/unc-53"/>
</dbReference>
<feature type="compositionally biased region" description="Basic and acidic residues" evidence="18">
    <location>
        <begin position="881"/>
        <end position="894"/>
    </location>
</feature>
<feature type="compositionally biased region" description="Polar residues" evidence="18">
    <location>
        <begin position="1095"/>
        <end position="1123"/>
    </location>
</feature>
<feature type="compositionally biased region" description="Low complexity" evidence="18">
    <location>
        <begin position="919"/>
        <end position="941"/>
    </location>
</feature>